<reference evidence="4" key="1">
    <citation type="journal article" date="2023" name="Mol. Phylogenet. Evol.">
        <title>Genome-scale phylogeny and comparative genomics of the fungal order Sordariales.</title>
        <authorList>
            <person name="Hensen N."/>
            <person name="Bonometti L."/>
            <person name="Westerberg I."/>
            <person name="Brannstrom I.O."/>
            <person name="Guillou S."/>
            <person name="Cros-Aarteil S."/>
            <person name="Calhoun S."/>
            <person name="Haridas S."/>
            <person name="Kuo A."/>
            <person name="Mondo S."/>
            <person name="Pangilinan J."/>
            <person name="Riley R."/>
            <person name="LaButti K."/>
            <person name="Andreopoulos B."/>
            <person name="Lipzen A."/>
            <person name="Chen C."/>
            <person name="Yan M."/>
            <person name="Daum C."/>
            <person name="Ng V."/>
            <person name="Clum A."/>
            <person name="Steindorff A."/>
            <person name="Ohm R.A."/>
            <person name="Martin F."/>
            <person name="Silar P."/>
            <person name="Natvig D.O."/>
            <person name="Lalanne C."/>
            <person name="Gautier V."/>
            <person name="Ament-Velasquez S.L."/>
            <person name="Kruys A."/>
            <person name="Hutchinson M.I."/>
            <person name="Powell A.J."/>
            <person name="Barry K."/>
            <person name="Miller A.N."/>
            <person name="Grigoriev I.V."/>
            <person name="Debuchy R."/>
            <person name="Gladieux P."/>
            <person name="Hiltunen Thoren M."/>
            <person name="Johannesson H."/>
        </authorList>
    </citation>
    <scope>NUCLEOTIDE SEQUENCE</scope>
    <source>
        <strain evidence="4">CBS 232.78</strain>
    </source>
</reference>
<feature type="coiled-coil region" evidence="1">
    <location>
        <begin position="196"/>
        <end position="225"/>
    </location>
</feature>
<feature type="domain" description="C2H2-type" evidence="3">
    <location>
        <begin position="122"/>
        <end position="149"/>
    </location>
</feature>
<comment type="caution">
    <text evidence="4">The sequence shown here is derived from an EMBL/GenBank/DDBJ whole genome shotgun (WGS) entry which is preliminary data.</text>
</comment>
<dbReference type="AlphaFoldDB" id="A0AAE0K007"/>
<protein>
    <recommendedName>
        <fullName evidence="3">C2H2-type domain-containing protein</fullName>
    </recommendedName>
</protein>
<feature type="region of interest" description="Disordered" evidence="2">
    <location>
        <begin position="153"/>
        <end position="175"/>
    </location>
</feature>
<feature type="compositionally biased region" description="Polar residues" evidence="2">
    <location>
        <begin position="165"/>
        <end position="174"/>
    </location>
</feature>
<organism evidence="4 5">
    <name type="scientific">Podospora didyma</name>
    <dbReference type="NCBI Taxonomy" id="330526"/>
    <lineage>
        <taxon>Eukaryota</taxon>
        <taxon>Fungi</taxon>
        <taxon>Dikarya</taxon>
        <taxon>Ascomycota</taxon>
        <taxon>Pezizomycotina</taxon>
        <taxon>Sordariomycetes</taxon>
        <taxon>Sordariomycetidae</taxon>
        <taxon>Sordariales</taxon>
        <taxon>Podosporaceae</taxon>
        <taxon>Podospora</taxon>
    </lineage>
</organism>
<dbReference type="Proteomes" id="UP001285441">
    <property type="component" value="Unassembled WGS sequence"/>
</dbReference>
<dbReference type="Gene3D" id="3.30.160.60">
    <property type="entry name" value="Classic Zinc Finger"/>
    <property type="match status" value="1"/>
</dbReference>
<name>A0AAE0K007_9PEZI</name>
<keyword evidence="1" id="KW-0175">Coiled coil</keyword>
<keyword evidence="5" id="KW-1185">Reference proteome</keyword>
<evidence type="ECO:0000256" key="1">
    <source>
        <dbReference type="SAM" id="Coils"/>
    </source>
</evidence>
<evidence type="ECO:0000313" key="4">
    <source>
        <dbReference type="EMBL" id="KAK3367548.1"/>
    </source>
</evidence>
<dbReference type="SMART" id="SM00355">
    <property type="entry name" value="ZnF_C2H2"/>
    <property type="match status" value="2"/>
</dbReference>
<accession>A0AAE0K007</accession>
<evidence type="ECO:0000256" key="2">
    <source>
        <dbReference type="SAM" id="MobiDB-lite"/>
    </source>
</evidence>
<proteinExistence type="predicted"/>
<reference evidence="4" key="2">
    <citation type="submission" date="2023-06" db="EMBL/GenBank/DDBJ databases">
        <authorList>
            <consortium name="Lawrence Berkeley National Laboratory"/>
            <person name="Haridas S."/>
            <person name="Hensen N."/>
            <person name="Bonometti L."/>
            <person name="Westerberg I."/>
            <person name="Brannstrom I.O."/>
            <person name="Guillou S."/>
            <person name="Cros-Aarteil S."/>
            <person name="Calhoun S."/>
            <person name="Kuo A."/>
            <person name="Mondo S."/>
            <person name="Pangilinan J."/>
            <person name="Riley R."/>
            <person name="LaButti K."/>
            <person name="Andreopoulos B."/>
            <person name="Lipzen A."/>
            <person name="Chen C."/>
            <person name="Yanf M."/>
            <person name="Daum C."/>
            <person name="Ng V."/>
            <person name="Clum A."/>
            <person name="Steindorff A."/>
            <person name="Ohm R."/>
            <person name="Martin F."/>
            <person name="Silar P."/>
            <person name="Natvig D."/>
            <person name="Lalanne C."/>
            <person name="Gautier V."/>
            <person name="Ament-velasquez S.L."/>
            <person name="Kruys A."/>
            <person name="Hutchinson M.I."/>
            <person name="Powell A.J."/>
            <person name="Barry K."/>
            <person name="Miller A.N."/>
            <person name="Grigoriev I.V."/>
            <person name="Debuchy R."/>
            <person name="Gladieux P."/>
            <person name="Thoren M.H."/>
            <person name="Johannesson H."/>
        </authorList>
    </citation>
    <scope>NUCLEOTIDE SEQUENCE</scope>
    <source>
        <strain evidence="4">CBS 232.78</strain>
    </source>
</reference>
<dbReference type="InterPro" id="IPR013087">
    <property type="entry name" value="Znf_C2H2_type"/>
</dbReference>
<feature type="domain" description="C2H2-type" evidence="3">
    <location>
        <begin position="91"/>
        <end position="116"/>
    </location>
</feature>
<sequence>MIMIANSSNSNSAMFSVDPTLLGLEDQTNLQEEETDFTQAVSQFSADTYVTYSPNLNGDGSSTPEHQLHHLNGPSQSAAKNNWTGQSTALLTCPYPNCQATAKYRRDMIRHTDAVHKKAEAFFCHYSGCTRKKGFPRKDQLVRHEKTVHWQSFAQQDPRLEERSTSPNASQRATPGSWEYFGGLASDSDSQTALTLQVHEERERRLEVERELKEVQRRLEEKDKIIDGFLTGRVVLSWKTAA</sequence>
<evidence type="ECO:0000313" key="5">
    <source>
        <dbReference type="Proteomes" id="UP001285441"/>
    </source>
</evidence>
<evidence type="ECO:0000259" key="3">
    <source>
        <dbReference type="SMART" id="SM00355"/>
    </source>
</evidence>
<gene>
    <name evidence="4" type="ORF">B0H63DRAFT_83587</name>
</gene>
<dbReference type="EMBL" id="JAULSW010000011">
    <property type="protein sequence ID" value="KAK3367548.1"/>
    <property type="molecule type" value="Genomic_DNA"/>
</dbReference>